<evidence type="ECO:0000256" key="8">
    <source>
        <dbReference type="SAM" id="MobiDB-lite"/>
    </source>
</evidence>
<feature type="compositionally biased region" description="Basic and acidic residues" evidence="8">
    <location>
        <begin position="132"/>
        <end position="156"/>
    </location>
</feature>
<evidence type="ECO:0000256" key="3">
    <source>
        <dbReference type="ARBA" id="ARBA00022448"/>
    </source>
</evidence>
<dbReference type="EMBL" id="JBBPBK010000012">
    <property type="protein sequence ID" value="KAK9273542.1"/>
    <property type="molecule type" value="Genomic_DNA"/>
</dbReference>
<evidence type="ECO:0000256" key="5">
    <source>
        <dbReference type="ARBA" id="ARBA00022970"/>
    </source>
</evidence>
<organism evidence="10 11">
    <name type="scientific">Liquidambar formosana</name>
    <name type="common">Formosan gum</name>
    <dbReference type="NCBI Taxonomy" id="63359"/>
    <lineage>
        <taxon>Eukaryota</taxon>
        <taxon>Viridiplantae</taxon>
        <taxon>Streptophyta</taxon>
        <taxon>Embryophyta</taxon>
        <taxon>Tracheophyta</taxon>
        <taxon>Spermatophyta</taxon>
        <taxon>Magnoliopsida</taxon>
        <taxon>eudicotyledons</taxon>
        <taxon>Gunneridae</taxon>
        <taxon>Pentapetalae</taxon>
        <taxon>Saxifragales</taxon>
        <taxon>Altingiaceae</taxon>
        <taxon>Liquidambar</taxon>
    </lineage>
</organism>
<feature type="compositionally biased region" description="Low complexity" evidence="8">
    <location>
        <begin position="1"/>
        <end position="17"/>
    </location>
</feature>
<dbReference type="GO" id="GO:0080143">
    <property type="term" value="P:regulation of amino acid export"/>
    <property type="evidence" value="ECO:0007669"/>
    <property type="project" value="InterPro"/>
</dbReference>
<feature type="region of interest" description="Disordered" evidence="8">
    <location>
        <begin position="1"/>
        <end position="28"/>
    </location>
</feature>
<evidence type="ECO:0000256" key="1">
    <source>
        <dbReference type="ARBA" id="ARBA00004167"/>
    </source>
</evidence>
<keyword evidence="5" id="KW-0029">Amino-acid transport</keyword>
<dbReference type="PANTHER" id="PTHR33228:SF77">
    <property type="entry name" value="PROTEIN GLUTAMINE DUMPER 2"/>
    <property type="match status" value="1"/>
</dbReference>
<evidence type="ECO:0000256" key="2">
    <source>
        <dbReference type="ARBA" id="ARBA00009977"/>
    </source>
</evidence>
<keyword evidence="7 9" id="KW-0472">Membrane</keyword>
<evidence type="ECO:0000256" key="4">
    <source>
        <dbReference type="ARBA" id="ARBA00022692"/>
    </source>
</evidence>
<dbReference type="Proteomes" id="UP001415857">
    <property type="component" value="Unassembled WGS sequence"/>
</dbReference>
<keyword evidence="4 9" id="KW-0812">Transmembrane</keyword>
<name>A0AAP0RA73_LIQFO</name>
<evidence type="ECO:0000313" key="10">
    <source>
        <dbReference type="EMBL" id="KAK9273542.1"/>
    </source>
</evidence>
<proteinExistence type="inferred from homology"/>
<gene>
    <name evidence="10" type="ORF">L1049_018352</name>
</gene>
<dbReference type="GO" id="GO:0016020">
    <property type="term" value="C:membrane"/>
    <property type="evidence" value="ECO:0007669"/>
    <property type="project" value="UniProtKB-SubCell"/>
</dbReference>
<feature type="region of interest" description="Disordered" evidence="8">
    <location>
        <begin position="115"/>
        <end position="177"/>
    </location>
</feature>
<dbReference type="PANTHER" id="PTHR33228">
    <property type="entry name" value="PROTEIN GLUTAMINE DUMPER 4-RELATED"/>
    <property type="match status" value="1"/>
</dbReference>
<keyword evidence="11" id="KW-1185">Reference proteome</keyword>
<reference evidence="10 11" key="1">
    <citation type="journal article" date="2024" name="Plant J.">
        <title>Genome sequences and population genomics reveal climatic adaptation and genomic divergence between two closely related sweetgum species.</title>
        <authorList>
            <person name="Xu W.Q."/>
            <person name="Ren C.Q."/>
            <person name="Zhang X.Y."/>
            <person name="Comes H.P."/>
            <person name="Liu X.H."/>
            <person name="Li Y.G."/>
            <person name="Kettle C.J."/>
            <person name="Jalonen R."/>
            <person name="Gaisberger H."/>
            <person name="Ma Y.Z."/>
            <person name="Qiu Y.X."/>
        </authorList>
    </citation>
    <scope>NUCLEOTIDE SEQUENCE [LARGE SCALE GENOMIC DNA]</scope>
    <source>
        <strain evidence="10">Hangzhou</strain>
    </source>
</reference>
<feature type="compositionally biased region" description="Polar residues" evidence="8">
    <location>
        <begin position="18"/>
        <end position="28"/>
    </location>
</feature>
<dbReference type="AlphaFoldDB" id="A0AAP0RA73"/>
<evidence type="ECO:0000313" key="11">
    <source>
        <dbReference type="Proteomes" id="UP001415857"/>
    </source>
</evidence>
<feature type="transmembrane region" description="Helical" evidence="9">
    <location>
        <begin position="38"/>
        <end position="62"/>
    </location>
</feature>
<accession>A0AAP0RA73</accession>
<feature type="compositionally biased region" description="Polar residues" evidence="8">
    <location>
        <begin position="117"/>
        <end position="127"/>
    </location>
</feature>
<keyword evidence="3" id="KW-0813">Transport</keyword>
<keyword evidence="6 9" id="KW-1133">Transmembrane helix</keyword>
<evidence type="ECO:0000256" key="7">
    <source>
        <dbReference type="ARBA" id="ARBA00023136"/>
    </source>
</evidence>
<comment type="similarity">
    <text evidence="2">Belongs to the GLUTAMINE DUMPER 1 (TC 9.B.60) family.</text>
</comment>
<dbReference type="GO" id="GO:0006865">
    <property type="term" value="P:amino acid transport"/>
    <property type="evidence" value="ECO:0007669"/>
    <property type="project" value="UniProtKB-KW"/>
</dbReference>
<protein>
    <submittedName>
        <fullName evidence="10">Uncharacterized protein</fullName>
    </submittedName>
</protein>
<feature type="compositionally biased region" description="Low complexity" evidence="8">
    <location>
        <begin position="157"/>
        <end position="177"/>
    </location>
</feature>
<sequence length="177" mass="19204">MRTGGTFNTTTTTANTTKDSFSAPANMQRSPWHSPVPYLFGGLAAMLGLIAFALLILACSYWKLSGHLDNGEGGERDLENGDDKAGGDAGKVHRPVYEEKIVVIMAGDEKPTFLATPMSSRASSFGANNGKSENKEREKGEKGEKEKEEMGNHEETTTTTITPPHTQETQENPEQNQ</sequence>
<comment type="caution">
    <text evidence="10">The sequence shown here is derived from an EMBL/GenBank/DDBJ whole genome shotgun (WGS) entry which is preliminary data.</text>
</comment>
<evidence type="ECO:0000256" key="9">
    <source>
        <dbReference type="SAM" id="Phobius"/>
    </source>
</evidence>
<comment type="subcellular location">
    <subcellularLocation>
        <location evidence="1">Membrane</location>
        <topology evidence="1">Single-pass membrane protein</topology>
    </subcellularLocation>
</comment>
<evidence type="ECO:0000256" key="6">
    <source>
        <dbReference type="ARBA" id="ARBA00022989"/>
    </source>
</evidence>
<dbReference type="InterPro" id="IPR040359">
    <property type="entry name" value="GDU"/>
</dbReference>